<dbReference type="EMBL" id="JAABOE010000049">
    <property type="protein sequence ID" value="KAF3176176.1"/>
    <property type="molecule type" value="Genomic_DNA"/>
</dbReference>
<accession>A0A7C8KH10</accession>
<evidence type="ECO:0000256" key="2">
    <source>
        <dbReference type="ARBA" id="ARBA00022801"/>
    </source>
</evidence>
<dbReference type="SUPFAM" id="SSF52743">
    <property type="entry name" value="Subtilisin-like"/>
    <property type="match status" value="1"/>
</dbReference>
<feature type="region of interest" description="Disordered" evidence="4">
    <location>
        <begin position="1"/>
        <end position="26"/>
    </location>
</feature>
<dbReference type="GO" id="GO:0006508">
    <property type="term" value="P:proteolysis"/>
    <property type="evidence" value="ECO:0007669"/>
    <property type="project" value="UniProtKB-KW"/>
</dbReference>
<keyword evidence="3" id="KW-0720">Serine protease</keyword>
<evidence type="ECO:0000256" key="1">
    <source>
        <dbReference type="ARBA" id="ARBA00022670"/>
    </source>
</evidence>
<evidence type="ECO:0000313" key="6">
    <source>
        <dbReference type="EMBL" id="KAF3176176.1"/>
    </source>
</evidence>
<dbReference type="Gene3D" id="3.40.50.200">
    <property type="entry name" value="Peptidase S8/S53 domain"/>
    <property type="match status" value="1"/>
</dbReference>
<keyword evidence="1" id="KW-0645">Protease</keyword>
<dbReference type="Pfam" id="PF00082">
    <property type="entry name" value="Peptidase_S8"/>
    <property type="match status" value="1"/>
</dbReference>
<dbReference type="AlphaFoldDB" id="A0A7C8KH10"/>
<dbReference type="InterPro" id="IPR036852">
    <property type="entry name" value="Peptidase_S8/S53_dom_sf"/>
</dbReference>
<dbReference type="InterPro" id="IPR023828">
    <property type="entry name" value="Peptidase_S8_Ser-AS"/>
</dbReference>
<keyword evidence="2" id="KW-0378">Hydrolase</keyword>
<gene>
    <name evidence="6" type="ORF">TWF788_008056</name>
</gene>
<evidence type="ECO:0000313" key="7">
    <source>
        <dbReference type="Proteomes" id="UP000479691"/>
    </source>
</evidence>
<reference evidence="6 7" key="1">
    <citation type="submission" date="2019-06" db="EMBL/GenBank/DDBJ databases">
        <authorList>
            <person name="Palmer J.M."/>
        </authorList>
    </citation>
    <scope>NUCLEOTIDE SEQUENCE [LARGE SCALE GENOMIC DNA]</scope>
    <source>
        <strain evidence="6 7">TWF788</strain>
    </source>
</reference>
<evidence type="ECO:0000259" key="5">
    <source>
        <dbReference type="Pfam" id="PF00082"/>
    </source>
</evidence>
<evidence type="ECO:0000256" key="3">
    <source>
        <dbReference type="ARBA" id="ARBA00022825"/>
    </source>
</evidence>
<name>A0A7C8KH10_ORBOL</name>
<dbReference type="GO" id="GO:0004252">
    <property type="term" value="F:serine-type endopeptidase activity"/>
    <property type="evidence" value="ECO:0007669"/>
    <property type="project" value="InterPro"/>
</dbReference>
<protein>
    <recommendedName>
        <fullName evidence="5">Peptidase S8/S53 domain-containing protein</fullName>
    </recommendedName>
</protein>
<dbReference type="Proteomes" id="UP000479691">
    <property type="component" value="Unassembled WGS sequence"/>
</dbReference>
<organism evidence="6 7">
    <name type="scientific">Orbilia oligospora</name>
    <name type="common">Nematode-trapping fungus</name>
    <name type="synonym">Arthrobotrys oligospora</name>
    <dbReference type="NCBI Taxonomy" id="2813651"/>
    <lineage>
        <taxon>Eukaryota</taxon>
        <taxon>Fungi</taxon>
        <taxon>Dikarya</taxon>
        <taxon>Ascomycota</taxon>
        <taxon>Pezizomycotina</taxon>
        <taxon>Orbiliomycetes</taxon>
        <taxon>Orbiliales</taxon>
        <taxon>Orbiliaceae</taxon>
        <taxon>Orbilia</taxon>
    </lineage>
</organism>
<evidence type="ECO:0000256" key="4">
    <source>
        <dbReference type="SAM" id="MobiDB-lite"/>
    </source>
</evidence>
<dbReference type="InterPro" id="IPR000209">
    <property type="entry name" value="Peptidase_S8/S53_dom"/>
</dbReference>
<dbReference type="PROSITE" id="PS00138">
    <property type="entry name" value="SUBTILASE_SER"/>
    <property type="match status" value="1"/>
</dbReference>
<sequence length="235" mass="25965">MSDSGLDDGSAKPHKRPCMGPSHDPIDPHWCRKTGTSIATPLVAGCAAVLIQAFRHKHDYQPPAALVKAFIINGATKVPPTSPPPHDRNRSGFGAVNLPNSIGIICGDARTGFMNGRLRDDHMKWTGKITAAPEVQYTVLKFTLVWSEQEGTELHNLLYLKLTHRGMGDSRNSNDHNNVLQISWELEQSETPFWEVDYVIRVQGGQLFTKSSGLSKQPFSVTWRLSNPKNSNPST</sequence>
<comment type="caution">
    <text evidence="6">The sequence shown here is derived from an EMBL/GenBank/DDBJ whole genome shotgun (WGS) entry which is preliminary data.</text>
</comment>
<proteinExistence type="predicted"/>
<feature type="domain" description="Peptidase S8/S53" evidence="5">
    <location>
        <begin position="22"/>
        <end position="94"/>
    </location>
</feature>